<dbReference type="GO" id="GO:0005737">
    <property type="term" value="C:cytoplasm"/>
    <property type="evidence" value="ECO:0007669"/>
    <property type="project" value="UniProtKB-SubCell"/>
</dbReference>
<keyword evidence="9" id="KW-0028">Amino-acid biosynthesis</keyword>
<dbReference type="EMBL" id="FOCW01000001">
    <property type="protein sequence ID" value="SEN31490.1"/>
    <property type="molecule type" value="Genomic_DNA"/>
</dbReference>
<comment type="function">
    <text evidence="8 9">Required for the first step of histidine biosynthesis. May allow the feedback regulation of ATP phosphoribosyltransferase activity by histidine.</text>
</comment>
<evidence type="ECO:0000256" key="1">
    <source>
        <dbReference type="ARBA" id="ARBA00004496"/>
    </source>
</evidence>
<comment type="subunit">
    <text evidence="4 9">Heteromultimer composed of HisG and HisZ subunits.</text>
</comment>
<keyword evidence="7 9" id="KW-0368">Histidine biosynthesis</keyword>
<dbReference type="NCBIfam" id="NF009086">
    <property type="entry name" value="PRK12421.1"/>
    <property type="match status" value="1"/>
</dbReference>
<keyword evidence="12" id="KW-0328">Glycosyltransferase</keyword>
<name>A0A1H8FIQ1_9BURK</name>
<dbReference type="InterPro" id="IPR041715">
    <property type="entry name" value="HisRS-like_core"/>
</dbReference>
<evidence type="ECO:0000256" key="8">
    <source>
        <dbReference type="ARBA" id="ARBA00025246"/>
    </source>
</evidence>
<organism evidence="12 13">
    <name type="scientific">Brachymonas denitrificans DSM 15123</name>
    <dbReference type="NCBI Taxonomy" id="1121117"/>
    <lineage>
        <taxon>Bacteria</taxon>
        <taxon>Pseudomonadati</taxon>
        <taxon>Pseudomonadota</taxon>
        <taxon>Betaproteobacteria</taxon>
        <taxon>Burkholderiales</taxon>
        <taxon>Comamonadaceae</taxon>
        <taxon>Brachymonas</taxon>
    </lineage>
</organism>
<dbReference type="Gene3D" id="3.30.930.10">
    <property type="entry name" value="Bira Bifunctional Protein, Domain 2"/>
    <property type="match status" value="1"/>
</dbReference>
<dbReference type="Proteomes" id="UP000199531">
    <property type="component" value="Unassembled WGS sequence"/>
</dbReference>
<evidence type="ECO:0000259" key="11">
    <source>
        <dbReference type="Pfam" id="PF13393"/>
    </source>
</evidence>
<dbReference type="Pfam" id="PF13393">
    <property type="entry name" value="tRNA-synt_His"/>
    <property type="match status" value="1"/>
</dbReference>
<dbReference type="PANTHER" id="PTHR43707">
    <property type="entry name" value="HISTIDYL-TRNA SYNTHETASE"/>
    <property type="match status" value="1"/>
</dbReference>
<dbReference type="InterPro" id="IPR004517">
    <property type="entry name" value="HisZ"/>
</dbReference>
<evidence type="ECO:0000256" key="6">
    <source>
        <dbReference type="ARBA" id="ARBA00022490"/>
    </source>
</evidence>
<evidence type="ECO:0000256" key="5">
    <source>
        <dbReference type="ARBA" id="ARBA00020397"/>
    </source>
</evidence>
<dbReference type="GO" id="GO:0000105">
    <property type="term" value="P:L-histidine biosynthetic process"/>
    <property type="evidence" value="ECO:0007669"/>
    <property type="project" value="UniProtKB-UniRule"/>
</dbReference>
<evidence type="ECO:0000256" key="10">
    <source>
        <dbReference type="PIRSR" id="PIRSR001549-1"/>
    </source>
</evidence>
<keyword evidence="13" id="KW-1185">Reference proteome</keyword>
<dbReference type="InterPro" id="IPR004516">
    <property type="entry name" value="HisRS/HisZ"/>
</dbReference>
<dbReference type="PIRSF" id="PIRSF001549">
    <property type="entry name" value="His-tRNA_synth"/>
    <property type="match status" value="1"/>
</dbReference>
<comment type="pathway">
    <text evidence="2 9">Amino-acid biosynthesis; L-histidine biosynthesis; L-histidine from 5-phospho-alpha-D-ribose 1-diphosphate: step 1/9.</text>
</comment>
<dbReference type="OrthoDB" id="9769617at2"/>
<feature type="binding site" evidence="10">
    <location>
        <begin position="80"/>
        <end position="82"/>
    </location>
    <ligand>
        <name>L-histidine</name>
        <dbReference type="ChEBI" id="CHEBI:57595"/>
    </ligand>
</feature>
<evidence type="ECO:0000256" key="7">
    <source>
        <dbReference type="ARBA" id="ARBA00023102"/>
    </source>
</evidence>
<dbReference type="RefSeq" id="WP_091814735.1">
    <property type="nucleotide sequence ID" value="NZ_FOCW01000001.1"/>
</dbReference>
<dbReference type="GO" id="GO:0004821">
    <property type="term" value="F:histidine-tRNA ligase activity"/>
    <property type="evidence" value="ECO:0007669"/>
    <property type="project" value="TreeGrafter"/>
</dbReference>
<dbReference type="NCBIfam" id="NF008935">
    <property type="entry name" value="PRK12292.1-1"/>
    <property type="match status" value="1"/>
</dbReference>
<evidence type="ECO:0000256" key="9">
    <source>
        <dbReference type="HAMAP-Rule" id="MF_00125"/>
    </source>
</evidence>
<dbReference type="UniPathway" id="UPA00031">
    <property type="reaction ID" value="UER00006"/>
</dbReference>
<evidence type="ECO:0000313" key="13">
    <source>
        <dbReference type="Proteomes" id="UP000199531"/>
    </source>
</evidence>
<keyword evidence="12" id="KW-0808">Transferase</keyword>
<dbReference type="STRING" id="1121117.SAMN02745977_01068"/>
<dbReference type="InterPro" id="IPR045864">
    <property type="entry name" value="aa-tRNA-synth_II/BPL/LPL"/>
</dbReference>
<evidence type="ECO:0000313" key="12">
    <source>
        <dbReference type="EMBL" id="SEN31490.1"/>
    </source>
</evidence>
<dbReference type="PANTHER" id="PTHR43707:SF1">
    <property type="entry name" value="HISTIDINE--TRNA LIGASE, MITOCHONDRIAL-RELATED"/>
    <property type="match status" value="1"/>
</dbReference>
<dbReference type="SUPFAM" id="SSF55681">
    <property type="entry name" value="Class II aaRS and biotin synthetases"/>
    <property type="match status" value="1"/>
</dbReference>
<feature type="binding site" evidence="10">
    <location>
        <position position="123"/>
    </location>
    <ligand>
        <name>L-histidine</name>
        <dbReference type="ChEBI" id="CHEBI:57595"/>
    </ligand>
</feature>
<comment type="miscellaneous">
    <text evidence="9">This function is generally fulfilled by the C-terminal part of HisG, which is missing in some bacteria such as this one.</text>
</comment>
<feature type="binding site" evidence="10">
    <location>
        <position position="127"/>
    </location>
    <ligand>
        <name>L-histidine</name>
        <dbReference type="ChEBI" id="CHEBI:57595"/>
    </ligand>
</feature>
<reference evidence="12 13" key="1">
    <citation type="submission" date="2016-10" db="EMBL/GenBank/DDBJ databases">
        <authorList>
            <person name="de Groot N.N."/>
        </authorList>
    </citation>
    <scope>NUCLEOTIDE SEQUENCE [LARGE SCALE GENOMIC DNA]</scope>
    <source>
        <strain evidence="12 13">DSM 15123</strain>
    </source>
</reference>
<protein>
    <recommendedName>
        <fullName evidence="5 9">ATP phosphoribosyltransferase regulatory subunit</fullName>
    </recommendedName>
</protein>
<comment type="similarity">
    <text evidence="3 9">Belongs to the class-II aminoacyl-tRNA synthetase family. HisZ subfamily.</text>
</comment>
<dbReference type="HAMAP" id="MF_00125">
    <property type="entry name" value="HisZ"/>
    <property type="match status" value="1"/>
</dbReference>
<sequence length="392" mass="42492">MSAWVLPDHIADVLPAQARLIEDYRRTLLDTARSYGYELVMPPLVEHIDSLLSGTGEALDLQTFKMVDLLSGRTLGVRADTTQQVARIDAHLLNREGVARLCYCGPVLHTRPEQPHATREPLQFGAEIYGCSGSGAELEILSLALDSLKCAHTPTERGLVADLADARIVPALLQQAPDANVDIDRLQTALISKNADALELAAQALPGAVRQQLHALLGLYGDVSVIRKARNALPALPQISQALDELQWLCDHIQRTHPDITLLIDLADAAGYAYYSGVRFALYLRGCSEALVRGGRYDEVGAVFGRNRPAVGFSLDVKALANLSTPSARPAAIAAEWREALDWRQTVRALRAGGETVIVSFPGQGVEEDTACCDRKLVEQDGQWVVQPVSAA</sequence>
<accession>A0A1H8FIQ1</accession>
<proteinExistence type="inferred from homology"/>
<dbReference type="GO" id="GO:0006427">
    <property type="term" value="P:histidyl-tRNA aminoacylation"/>
    <property type="evidence" value="ECO:0007669"/>
    <property type="project" value="TreeGrafter"/>
</dbReference>
<keyword evidence="6 9" id="KW-0963">Cytoplasm</keyword>
<evidence type="ECO:0000256" key="3">
    <source>
        <dbReference type="ARBA" id="ARBA00005539"/>
    </source>
</evidence>
<comment type="subcellular location">
    <subcellularLocation>
        <location evidence="1 9">Cytoplasm</location>
    </subcellularLocation>
</comment>
<dbReference type="AlphaFoldDB" id="A0A1H8FIQ1"/>
<dbReference type="GO" id="GO:0016757">
    <property type="term" value="F:glycosyltransferase activity"/>
    <property type="evidence" value="ECO:0007669"/>
    <property type="project" value="UniProtKB-KW"/>
</dbReference>
<feature type="binding site" evidence="10">
    <location>
        <begin position="274"/>
        <end position="275"/>
    </location>
    <ligand>
        <name>L-histidine</name>
        <dbReference type="ChEBI" id="CHEBI:57595"/>
    </ligand>
</feature>
<evidence type="ECO:0000256" key="4">
    <source>
        <dbReference type="ARBA" id="ARBA00011496"/>
    </source>
</evidence>
<gene>
    <name evidence="9" type="primary">hisZ</name>
    <name evidence="12" type="ORF">SAMN02745977_01068</name>
</gene>
<evidence type="ECO:0000256" key="2">
    <source>
        <dbReference type="ARBA" id="ARBA00004667"/>
    </source>
</evidence>
<feature type="domain" description="Class II Histidinyl-tRNA synthetase (HisRS)-like catalytic core" evidence="11">
    <location>
        <begin position="9"/>
        <end position="320"/>
    </location>
</feature>